<dbReference type="eggNOG" id="COG3637">
    <property type="taxonomic scope" value="Bacteria"/>
</dbReference>
<dbReference type="STRING" id="36874.HQ34_09090"/>
<dbReference type="OrthoDB" id="1013710at2"/>
<keyword evidence="1" id="KW-0732">Signal</keyword>
<evidence type="ECO:0000313" key="3">
    <source>
        <dbReference type="Proteomes" id="UP000030125"/>
    </source>
</evidence>
<dbReference type="EMBL" id="JQJD01000048">
    <property type="protein sequence ID" value="KGN79581.1"/>
    <property type="molecule type" value="Genomic_DNA"/>
</dbReference>
<evidence type="ECO:0008006" key="4">
    <source>
        <dbReference type="Google" id="ProtNLM"/>
    </source>
</evidence>
<evidence type="ECO:0000313" key="2">
    <source>
        <dbReference type="EMBL" id="KGN79581.1"/>
    </source>
</evidence>
<organism evidence="2 3">
    <name type="scientific">Porphyromonas cangingivalis</name>
    <dbReference type="NCBI Taxonomy" id="36874"/>
    <lineage>
        <taxon>Bacteria</taxon>
        <taxon>Pseudomonadati</taxon>
        <taxon>Bacteroidota</taxon>
        <taxon>Bacteroidia</taxon>
        <taxon>Bacteroidales</taxon>
        <taxon>Porphyromonadaceae</taxon>
        <taxon>Porphyromonas</taxon>
    </lineage>
</organism>
<reference evidence="2 3" key="1">
    <citation type="submission" date="2014-08" db="EMBL/GenBank/DDBJ databases">
        <title>Porphyromonas cangingivalis strain:COT-109_OH1386 Genome sequencing.</title>
        <authorList>
            <person name="Wallis C."/>
            <person name="Deusch O."/>
            <person name="O'Flynn C."/>
            <person name="Davis I."/>
            <person name="Jospin G."/>
            <person name="Darling A.E."/>
            <person name="Coil D.A."/>
            <person name="Alexiev A."/>
            <person name="Horsfall A."/>
            <person name="Kirkwood N."/>
            <person name="Harris S."/>
            <person name="Eisen J.A."/>
        </authorList>
    </citation>
    <scope>NUCLEOTIDE SEQUENCE [LARGE SCALE GENOMIC DNA]</scope>
    <source>
        <strain evidence="3">COT-109 OH1386</strain>
    </source>
</reference>
<feature type="chain" id="PRO_5001987052" description="PorV/PorQ family protein" evidence="1">
    <location>
        <begin position="26"/>
        <end position="318"/>
    </location>
</feature>
<proteinExistence type="predicted"/>
<feature type="signal peptide" evidence="1">
    <location>
        <begin position="1"/>
        <end position="25"/>
    </location>
</feature>
<name>A0A0A2EL44_PORCN</name>
<dbReference type="Proteomes" id="UP000030125">
    <property type="component" value="Unassembled WGS sequence"/>
</dbReference>
<evidence type="ECO:0000256" key="1">
    <source>
        <dbReference type="SAM" id="SignalP"/>
    </source>
</evidence>
<sequence length="318" mass="34684">MIKIFNRLFAILFLFGWMPSVAVQAQDSNPVLSFGADVRSAGMGDILLPHSGAPLIHSNPTQIFRQKERLHAGYIFGLTRKETPRTGTQGYHALSVGYRLGQKHAIFGGVRYWSGSKVDYYNSIGTKMGELYPADVTVDLGYAYKTCSHFSVFSTLTYLNTYSSRTGHALAMSVGANFNAQISGLKSGAYGVTLSLSNVGSQIMYPKAKDIRRHLPSVLGVSSGMSMGAFGDHIVTIGGMYRFQFLPSTKHIHTISGGVEYAMPTLFSLRIGGQYEADNSHMTFGVGRRFGAFGIDFAYSAGMRPEFNLFRAGVTLSI</sequence>
<dbReference type="RefSeq" id="WP_036852105.1">
    <property type="nucleotide sequence ID" value="NZ_JQJD01000048.1"/>
</dbReference>
<protein>
    <recommendedName>
        <fullName evidence="4">PorV/PorQ family protein</fullName>
    </recommendedName>
</protein>
<dbReference type="AlphaFoldDB" id="A0A0A2EL44"/>
<gene>
    <name evidence="2" type="ORF">HQ35_07180</name>
</gene>
<comment type="caution">
    <text evidence="2">The sequence shown here is derived from an EMBL/GenBank/DDBJ whole genome shotgun (WGS) entry which is preliminary data.</text>
</comment>
<dbReference type="NCBIfam" id="NF033709">
    <property type="entry name" value="PorV_fam"/>
    <property type="match status" value="1"/>
</dbReference>
<accession>A0A0A2EL44</accession>
<keyword evidence="3" id="KW-1185">Reference proteome</keyword>
<dbReference type="Gene3D" id="2.40.160.60">
    <property type="entry name" value="Outer membrane protein transport protein (OMPP1/FadL/TodX)"/>
    <property type="match status" value="1"/>
</dbReference>